<accession>A0A9P5NV36</accession>
<organism evidence="2 3">
    <name type="scientific">Gymnopilus junonius</name>
    <name type="common">Spectacular rustgill mushroom</name>
    <name type="synonym">Gymnopilus spectabilis subsp. junonius</name>
    <dbReference type="NCBI Taxonomy" id="109634"/>
    <lineage>
        <taxon>Eukaryota</taxon>
        <taxon>Fungi</taxon>
        <taxon>Dikarya</taxon>
        <taxon>Basidiomycota</taxon>
        <taxon>Agaricomycotina</taxon>
        <taxon>Agaricomycetes</taxon>
        <taxon>Agaricomycetidae</taxon>
        <taxon>Agaricales</taxon>
        <taxon>Agaricineae</taxon>
        <taxon>Hymenogastraceae</taxon>
        <taxon>Gymnopilus</taxon>
    </lineage>
</organism>
<protein>
    <submittedName>
        <fullName evidence="2">Uncharacterized protein</fullName>
    </submittedName>
</protein>
<keyword evidence="3" id="KW-1185">Reference proteome</keyword>
<comment type="caution">
    <text evidence="2">The sequence shown here is derived from an EMBL/GenBank/DDBJ whole genome shotgun (WGS) entry which is preliminary data.</text>
</comment>
<name>A0A9P5NV36_GYMJU</name>
<evidence type="ECO:0000313" key="3">
    <source>
        <dbReference type="Proteomes" id="UP000724874"/>
    </source>
</evidence>
<dbReference type="OrthoDB" id="3068664at2759"/>
<proteinExistence type="predicted"/>
<sequence length="264" mass="28351">MEDEDGQKTKRISSLEPWRKVKEVTNSRTKGNPLQLIMDRKPEDGRTVHLKDGSVVILTDDYRNGWPLEDSEAIIVARRRSIFLSTYSFLAYSYSLKMPIPRLAPNPAAQAPVLHYPAYVPGSDAYSVASSSTLVGTASASSLTVTMPTPELAPLSQQPKKAPIYPTPIPDIPSKLPAGGNPSNPAELSGAVIAADPPTSIRSHATVEQVNEEEDNSDNEGADGGVALPSYRGGVVHSTGSIGVTQVAAKKKKKRGLWGFFTGW</sequence>
<evidence type="ECO:0000313" key="2">
    <source>
        <dbReference type="EMBL" id="KAF8909702.1"/>
    </source>
</evidence>
<dbReference type="EMBL" id="JADNYJ010000008">
    <property type="protein sequence ID" value="KAF8909702.1"/>
    <property type="molecule type" value="Genomic_DNA"/>
</dbReference>
<reference evidence="2" key="1">
    <citation type="submission" date="2020-11" db="EMBL/GenBank/DDBJ databases">
        <authorList>
            <consortium name="DOE Joint Genome Institute"/>
            <person name="Ahrendt S."/>
            <person name="Riley R."/>
            <person name="Andreopoulos W."/>
            <person name="LaButti K."/>
            <person name="Pangilinan J."/>
            <person name="Ruiz-duenas F.J."/>
            <person name="Barrasa J.M."/>
            <person name="Sanchez-Garcia M."/>
            <person name="Camarero S."/>
            <person name="Miyauchi S."/>
            <person name="Serrano A."/>
            <person name="Linde D."/>
            <person name="Babiker R."/>
            <person name="Drula E."/>
            <person name="Ayuso-Fernandez I."/>
            <person name="Pacheco R."/>
            <person name="Padilla G."/>
            <person name="Ferreira P."/>
            <person name="Barriuso J."/>
            <person name="Kellner H."/>
            <person name="Castanera R."/>
            <person name="Alfaro M."/>
            <person name="Ramirez L."/>
            <person name="Pisabarro A.G."/>
            <person name="Kuo A."/>
            <person name="Tritt A."/>
            <person name="Lipzen A."/>
            <person name="He G."/>
            <person name="Yan M."/>
            <person name="Ng V."/>
            <person name="Cullen D."/>
            <person name="Martin F."/>
            <person name="Rosso M.-N."/>
            <person name="Henrissat B."/>
            <person name="Hibbett D."/>
            <person name="Martinez A.T."/>
            <person name="Grigoriev I.V."/>
        </authorList>
    </citation>
    <scope>NUCLEOTIDE SEQUENCE</scope>
    <source>
        <strain evidence="2">AH 44721</strain>
    </source>
</reference>
<gene>
    <name evidence="2" type="ORF">CPB84DRAFT_1765246</name>
</gene>
<dbReference type="AlphaFoldDB" id="A0A9P5NV36"/>
<evidence type="ECO:0000256" key="1">
    <source>
        <dbReference type="SAM" id="MobiDB-lite"/>
    </source>
</evidence>
<dbReference type="Proteomes" id="UP000724874">
    <property type="component" value="Unassembled WGS sequence"/>
</dbReference>
<feature type="compositionally biased region" description="Acidic residues" evidence="1">
    <location>
        <begin position="210"/>
        <end position="221"/>
    </location>
</feature>
<feature type="region of interest" description="Disordered" evidence="1">
    <location>
        <begin position="208"/>
        <end position="227"/>
    </location>
</feature>